<evidence type="ECO:0008006" key="9">
    <source>
        <dbReference type="Google" id="ProtNLM"/>
    </source>
</evidence>
<dbReference type="GO" id="GO:0005886">
    <property type="term" value="C:plasma membrane"/>
    <property type="evidence" value="ECO:0007669"/>
    <property type="project" value="UniProtKB-SubCell"/>
</dbReference>
<sequence length="458" mass="49020">MRNVTQTTPQTVTRIDKPRREYLAGLVDSLLLIVARVGANVLALVWTMLLVRLVQPSLSGIAFQAIAMAQLFSILLTLNVESGAVRTLVPAMREGRLDQAAGFIRFNRRIMLFSVPFLAMLALLWHGLFAAPELSVRVILFVALGAIMVALARMTSRHATALGVMRKGLLPRLLMGPIVMTVGLGIVWLADWRLQPWHVAALYALSEALTVTVQHYLLRNDLGRFKDQPANTEGWRNWLSLGLWLSPGLMMSEYRKALLIAASAIVLLPAQLSLFAIAFSIINIVNFGVVAVDVAFSPRIAHAMAGDDGARRDRLLAVSSAIKLAGLSLGGGLLLGLGHWILGWFGADYLAAWPAMMVLLLLPAGSILFGPASIVLSSRGQGRLDFTGNVIGATATILAVTLGGVMGDLTGAAVGAVIGHLVNLAIMAWLCRSRLGVDTTLLSLRHLRAASTNSGAPA</sequence>
<keyword evidence="3 6" id="KW-0812">Transmembrane</keyword>
<keyword evidence="2" id="KW-1003">Cell membrane</keyword>
<feature type="transmembrane region" description="Helical" evidence="6">
    <location>
        <begin position="412"/>
        <end position="431"/>
    </location>
</feature>
<evidence type="ECO:0000313" key="8">
    <source>
        <dbReference type="Proteomes" id="UP000233742"/>
    </source>
</evidence>
<dbReference type="Proteomes" id="UP000233742">
    <property type="component" value="Chromosome"/>
</dbReference>
<feature type="transmembrane region" description="Helical" evidence="6">
    <location>
        <begin position="110"/>
        <end position="128"/>
    </location>
</feature>
<evidence type="ECO:0000256" key="5">
    <source>
        <dbReference type="ARBA" id="ARBA00023136"/>
    </source>
</evidence>
<dbReference type="EMBL" id="CP025408">
    <property type="protein sequence ID" value="AUH33178.1"/>
    <property type="molecule type" value="Genomic_DNA"/>
</dbReference>
<keyword evidence="8" id="KW-1185">Reference proteome</keyword>
<feature type="transmembrane region" description="Helical" evidence="6">
    <location>
        <begin position="257"/>
        <end position="278"/>
    </location>
</feature>
<evidence type="ECO:0000256" key="1">
    <source>
        <dbReference type="ARBA" id="ARBA00004651"/>
    </source>
</evidence>
<dbReference type="AlphaFoldDB" id="A0A2K9EDY8"/>
<dbReference type="InterPro" id="IPR050833">
    <property type="entry name" value="Poly_Biosynth_Transport"/>
</dbReference>
<feature type="transmembrane region" description="Helical" evidence="6">
    <location>
        <begin position="22"/>
        <end position="49"/>
    </location>
</feature>
<evidence type="ECO:0000256" key="6">
    <source>
        <dbReference type="SAM" id="Phobius"/>
    </source>
</evidence>
<evidence type="ECO:0000313" key="7">
    <source>
        <dbReference type="EMBL" id="AUH33178.1"/>
    </source>
</evidence>
<feature type="transmembrane region" description="Helical" evidence="6">
    <location>
        <begin position="322"/>
        <end position="345"/>
    </location>
</feature>
<accession>A0A2K9EDY8</accession>
<feature type="transmembrane region" description="Helical" evidence="6">
    <location>
        <begin position="61"/>
        <end position="89"/>
    </location>
</feature>
<dbReference type="PANTHER" id="PTHR30250">
    <property type="entry name" value="PST FAMILY PREDICTED COLANIC ACID TRANSPORTER"/>
    <property type="match status" value="1"/>
</dbReference>
<reference evidence="7 8" key="1">
    <citation type="submission" date="2017-12" db="EMBL/GenBank/DDBJ databases">
        <authorList>
            <person name="Hurst M.R.H."/>
        </authorList>
    </citation>
    <scope>NUCLEOTIDE SEQUENCE [LARGE SCALE GENOMIC DNA]</scope>
    <source>
        <strain evidence="7 8">BM15</strain>
    </source>
</reference>
<evidence type="ECO:0000256" key="2">
    <source>
        <dbReference type="ARBA" id="ARBA00022475"/>
    </source>
</evidence>
<dbReference type="PANTHER" id="PTHR30250:SF11">
    <property type="entry name" value="O-ANTIGEN TRANSPORTER-RELATED"/>
    <property type="match status" value="1"/>
</dbReference>
<gene>
    <name evidence="7" type="ORF">CUV01_07045</name>
</gene>
<protein>
    <recommendedName>
        <fullName evidence="9">O-antigen/teichoic acid export membrane protein</fullName>
    </recommendedName>
</protein>
<feature type="transmembrane region" description="Helical" evidence="6">
    <location>
        <begin position="386"/>
        <end position="406"/>
    </location>
</feature>
<feature type="transmembrane region" description="Helical" evidence="6">
    <location>
        <begin position="173"/>
        <end position="190"/>
    </location>
</feature>
<comment type="subcellular location">
    <subcellularLocation>
        <location evidence="1">Cell membrane</location>
        <topology evidence="1">Multi-pass membrane protein</topology>
    </subcellularLocation>
</comment>
<evidence type="ECO:0000256" key="3">
    <source>
        <dbReference type="ARBA" id="ARBA00022692"/>
    </source>
</evidence>
<dbReference type="KEGG" id="paro:CUV01_07045"/>
<organism evidence="7 8">
    <name type="scientific">Paracoccus tegillarcae</name>
    <dbReference type="NCBI Taxonomy" id="1529068"/>
    <lineage>
        <taxon>Bacteria</taxon>
        <taxon>Pseudomonadati</taxon>
        <taxon>Pseudomonadota</taxon>
        <taxon>Alphaproteobacteria</taxon>
        <taxon>Rhodobacterales</taxon>
        <taxon>Paracoccaceae</taxon>
        <taxon>Paracoccus</taxon>
    </lineage>
</organism>
<keyword evidence="5 6" id="KW-0472">Membrane</keyword>
<keyword evidence="4 6" id="KW-1133">Transmembrane helix</keyword>
<feature type="transmembrane region" description="Helical" evidence="6">
    <location>
        <begin position="134"/>
        <end position="152"/>
    </location>
</feature>
<feature type="transmembrane region" description="Helical" evidence="6">
    <location>
        <begin position="351"/>
        <end position="374"/>
    </location>
</feature>
<evidence type="ECO:0000256" key="4">
    <source>
        <dbReference type="ARBA" id="ARBA00022989"/>
    </source>
</evidence>
<name>A0A2K9EDY8_9RHOB</name>
<proteinExistence type="predicted"/>